<comment type="caution">
    <text evidence="2">The sequence shown here is derived from an EMBL/GenBank/DDBJ whole genome shotgun (WGS) entry which is preliminary data.</text>
</comment>
<accession>A0A7Z7FEY8</accession>
<dbReference type="AlphaFoldDB" id="A0A7Z7FEY8"/>
<feature type="domain" description="YutG/PgpA" evidence="1">
    <location>
        <begin position="101"/>
        <end position="167"/>
    </location>
</feature>
<dbReference type="EMBL" id="FNCA01000006">
    <property type="protein sequence ID" value="SDG03584.1"/>
    <property type="molecule type" value="Genomic_DNA"/>
</dbReference>
<evidence type="ECO:0000313" key="3">
    <source>
        <dbReference type="Proteomes" id="UP000199259"/>
    </source>
</evidence>
<dbReference type="InterPro" id="IPR007686">
    <property type="entry name" value="YutG/PgpA"/>
</dbReference>
<organism evidence="2 3">
    <name type="scientific">Methanolobus vulcani</name>
    <dbReference type="NCBI Taxonomy" id="38026"/>
    <lineage>
        <taxon>Archaea</taxon>
        <taxon>Methanobacteriati</taxon>
        <taxon>Methanobacteriota</taxon>
        <taxon>Stenosarchaea group</taxon>
        <taxon>Methanomicrobia</taxon>
        <taxon>Methanosarcinales</taxon>
        <taxon>Methanosarcinaceae</taxon>
        <taxon>Methanolobus</taxon>
    </lineage>
</organism>
<dbReference type="GO" id="GO:0008962">
    <property type="term" value="F:phosphatidylglycerophosphatase activity"/>
    <property type="evidence" value="ECO:0007669"/>
    <property type="project" value="InterPro"/>
</dbReference>
<dbReference type="InterPro" id="IPR017577">
    <property type="entry name" value="Ribazole_CobZ"/>
</dbReference>
<dbReference type="NCBIfam" id="TIGR03161">
    <property type="entry name" value="ribazole_CobZ"/>
    <property type="match status" value="1"/>
</dbReference>
<reference evidence="2 3" key="1">
    <citation type="submission" date="2016-10" db="EMBL/GenBank/DDBJ databases">
        <authorList>
            <person name="Varghese N."/>
            <person name="Submissions S."/>
        </authorList>
    </citation>
    <scope>NUCLEOTIDE SEQUENCE [LARGE SCALE GENOMIC DNA]</scope>
    <source>
        <strain evidence="2 3">PL 12/M</strain>
    </source>
</reference>
<dbReference type="Proteomes" id="UP000199259">
    <property type="component" value="Unassembled WGS sequence"/>
</dbReference>
<gene>
    <name evidence="2" type="ORF">SAMN04488589_1989</name>
</gene>
<proteinExistence type="predicted"/>
<sequence length="198" mass="21931">MAMKLSDIESKDLKKNQSKELEGEITRDIIEILEEEGITVQMLVDAALELYAPHPGIETKELAEEKFLRELDIAVSDPNLCLLIYSGILLEKEGREGRLPNISRSSYEKDLTFIIADEVLGMSISKYISGDKGMFEFVRFDKQKPGILAELGPFMDDIIGGLIGGVSANMYTRAMAEAAEKAKKKKTDPENKSDVIAG</sequence>
<evidence type="ECO:0000313" key="2">
    <source>
        <dbReference type="EMBL" id="SDG03584.1"/>
    </source>
</evidence>
<dbReference type="Gene3D" id="1.10.3760.10">
    <property type="entry name" value="PgpA-like"/>
    <property type="match status" value="1"/>
</dbReference>
<evidence type="ECO:0000259" key="1">
    <source>
        <dbReference type="Pfam" id="PF04608"/>
    </source>
</evidence>
<name>A0A7Z7FEY8_9EURY</name>
<dbReference type="Pfam" id="PF04608">
    <property type="entry name" value="PgpA"/>
    <property type="match status" value="1"/>
</dbReference>
<dbReference type="SUPFAM" id="SSF101307">
    <property type="entry name" value="YutG-like"/>
    <property type="match status" value="1"/>
</dbReference>
<keyword evidence="3" id="KW-1185">Reference proteome</keyword>
<dbReference type="InterPro" id="IPR036681">
    <property type="entry name" value="PgpA-like_sf"/>
</dbReference>
<protein>
    <submittedName>
        <fullName evidence="2">Alpha-ribazole phosphatase CobZ</fullName>
    </submittedName>
</protein>
<dbReference type="GO" id="GO:0006629">
    <property type="term" value="P:lipid metabolic process"/>
    <property type="evidence" value="ECO:0007669"/>
    <property type="project" value="InterPro"/>
</dbReference>